<dbReference type="InterPro" id="IPR015882">
    <property type="entry name" value="HEX_bac_N"/>
</dbReference>
<dbReference type="InterPro" id="IPR017853">
    <property type="entry name" value="GH"/>
</dbReference>
<dbReference type="InterPro" id="IPR052764">
    <property type="entry name" value="GH20_Enzymes"/>
</dbReference>
<evidence type="ECO:0000256" key="2">
    <source>
        <dbReference type="ARBA" id="ARBA00022801"/>
    </source>
</evidence>
<sequence>MRQAPWRIFALAGAAAVIAVALLLTVTNPTGDPQDSSARQPRGAGESPIAESPATPLPTGPSEAPQTVPAVRSFEPAPGPGWAPADSTRVVTDPDGPLTDEADRLADELSADRADDDPGPGDIELVLDEDADTGREGYRLVTEDQRVTITAADQAGAFYGTVTLGQAVRGQGGIAQGTVEDRPDRPQRGFSLDTARKSFDADWIEQRLHEMAQLKLNQFQLHFSDDQGFRVESESHPEVVSDDHLTKDEVRDIIRLAQSLHIDVIPEIDSPGHLGAVLAAHPDLQLHASDGSATSGAIDISDPEAAEIVDDLLREYADLFPSDYLHLGGDEYAALYKSDPEASYPDLAAAARERFGDDATVTDLATGWLNDRADTARDAGKTPQVWNDGMHAGGEAQPDQDREVTYWTGRELGAREPVEYLEGGWPLVNMNSEYLYYVLGEPNEFTYPTGERIYDEWTPDVVRGSEPVPEEFANAEHVLGGRFAVWCDLADAQTQQEVAEGIVNPLRAVAQKLWDPAEPELDWGQFVELADRVTG</sequence>
<evidence type="ECO:0000256" key="3">
    <source>
        <dbReference type="ARBA" id="ARBA00023295"/>
    </source>
</evidence>
<dbReference type="Gene3D" id="3.20.20.80">
    <property type="entry name" value="Glycosidases"/>
    <property type="match status" value="1"/>
</dbReference>
<dbReference type="PANTHER" id="PTHR43678:SF1">
    <property type="entry name" value="BETA-N-ACETYLHEXOSAMINIDASE"/>
    <property type="match status" value="1"/>
</dbReference>
<name>A0ABU2JK37_9ACTN</name>
<feature type="compositionally biased region" description="Polar residues" evidence="4">
    <location>
        <begin position="29"/>
        <end position="39"/>
    </location>
</feature>
<feature type="domain" description="Beta-hexosaminidase bacterial type N-terminal" evidence="6">
    <location>
        <begin position="65"/>
        <end position="181"/>
    </location>
</feature>
<comment type="caution">
    <text evidence="7">The sequence shown here is derived from an EMBL/GenBank/DDBJ whole genome shotgun (WGS) entry which is preliminary data.</text>
</comment>
<gene>
    <name evidence="7" type="ORF">RM844_03145</name>
</gene>
<keyword evidence="8" id="KW-1185">Reference proteome</keyword>
<dbReference type="CDD" id="cd06564">
    <property type="entry name" value="GH20_DspB_LnbB-like"/>
    <property type="match status" value="1"/>
</dbReference>
<feature type="region of interest" description="Disordered" evidence="4">
    <location>
        <begin position="29"/>
        <end position="101"/>
    </location>
</feature>
<dbReference type="RefSeq" id="WP_311664471.1">
    <property type="nucleotide sequence ID" value="NZ_JAVREO010000002.1"/>
</dbReference>
<feature type="domain" description="Glycoside hydrolase family 20 catalytic" evidence="5">
    <location>
        <begin position="188"/>
        <end position="516"/>
    </location>
</feature>
<keyword evidence="3" id="KW-0326">Glycosidase</keyword>
<dbReference type="SUPFAM" id="SSF51445">
    <property type="entry name" value="(Trans)glycosidases"/>
    <property type="match status" value="1"/>
</dbReference>
<evidence type="ECO:0000313" key="8">
    <source>
        <dbReference type="Proteomes" id="UP001183410"/>
    </source>
</evidence>
<accession>A0ABU2JK37</accession>
<dbReference type="Pfam" id="PF00728">
    <property type="entry name" value="Glyco_hydro_20"/>
    <property type="match status" value="1"/>
</dbReference>
<reference evidence="8" key="1">
    <citation type="submission" date="2023-07" db="EMBL/GenBank/DDBJ databases">
        <title>30 novel species of actinomycetes from the DSMZ collection.</title>
        <authorList>
            <person name="Nouioui I."/>
        </authorList>
    </citation>
    <scope>NUCLEOTIDE SEQUENCE [LARGE SCALE GENOMIC DNA]</scope>
    <source>
        <strain evidence="8">DSM 44915</strain>
    </source>
</reference>
<evidence type="ECO:0000256" key="4">
    <source>
        <dbReference type="SAM" id="MobiDB-lite"/>
    </source>
</evidence>
<keyword evidence="2" id="KW-0378">Hydrolase</keyword>
<proteinExistence type="inferred from homology"/>
<organism evidence="7 8">
    <name type="scientific">Streptomyces chisholmiae</name>
    <dbReference type="NCBI Taxonomy" id="3075540"/>
    <lineage>
        <taxon>Bacteria</taxon>
        <taxon>Bacillati</taxon>
        <taxon>Actinomycetota</taxon>
        <taxon>Actinomycetes</taxon>
        <taxon>Kitasatosporales</taxon>
        <taxon>Streptomycetaceae</taxon>
        <taxon>Streptomyces</taxon>
    </lineage>
</organism>
<dbReference type="PANTHER" id="PTHR43678">
    <property type="entry name" value="PUTATIVE (AFU_ORTHOLOGUE AFUA_2G00640)-RELATED"/>
    <property type="match status" value="1"/>
</dbReference>
<evidence type="ECO:0000313" key="7">
    <source>
        <dbReference type="EMBL" id="MDT0265282.1"/>
    </source>
</evidence>
<dbReference type="EMBL" id="JAVREO010000002">
    <property type="protein sequence ID" value="MDT0265282.1"/>
    <property type="molecule type" value="Genomic_DNA"/>
</dbReference>
<dbReference type="Proteomes" id="UP001183410">
    <property type="component" value="Unassembled WGS sequence"/>
</dbReference>
<evidence type="ECO:0000259" key="5">
    <source>
        <dbReference type="Pfam" id="PF00728"/>
    </source>
</evidence>
<dbReference type="Gene3D" id="3.30.379.10">
    <property type="entry name" value="Chitobiase/beta-hexosaminidase domain 2-like"/>
    <property type="match status" value="1"/>
</dbReference>
<evidence type="ECO:0000259" key="6">
    <source>
        <dbReference type="Pfam" id="PF02838"/>
    </source>
</evidence>
<dbReference type="InterPro" id="IPR015883">
    <property type="entry name" value="Glyco_hydro_20_cat"/>
</dbReference>
<evidence type="ECO:0000256" key="1">
    <source>
        <dbReference type="ARBA" id="ARBA00006285"/>
    </source>
</evidence>
<protein>
    <submittedName>
        <fullName evidence="7">Family 20 glycosylhydrolase</fullName>
    </submittedName>
</protein>
<dbReference type="InterPro" id="IPR025705">
    <property type="entry name" value="Beta_hexosaminidase_sua/sub"/>
</dbReference>
<dbReference type="SUPFAM" id="SSF55545">
    <property type="entry name" value="beta-N-acetylhexosaminidase-like domain"/>
    <property type="match status" value="1"/>
</dbReference>
<dbReference type="InterPro" id="IPR029018">
    <property type="entry name" value="Hex-like_dom2"/>
</dbReference>
<dbReference type="PRINTS" id="PR00738">
    <property type="entry name" value="GLHYDRLASE20"/>
</dbReference>
<dbReference type="Pfam" id="PF02838">
    <property type="entry name" value="Glyco_hydro_20b"/>
    <property type="match status" value="1"/>
</dbReference>
<comment type="similarity">
    <text evidence="1">Belongs to the glycosyl hydrolase 20 family.</text>
</comment>